<dbReference type="RefSeq" id="WP_008029762.1">
    <property type="nucleotide sequence ID" value="NZ_ACYY01000008.1"/>
</dbReference>
<dbReference type="STRING" id="371731.Rsw2DRAFT_1579"/>
<dbReference type="InterPro" id="IPR044992">
    <property type="entry name" value="ChyE-like"/>
</dbReference>
<gene>
    <name evidence="2" type="ORF">Rsw2DRAFT_1579</name>
</gene>
<keyword evidence="3" id="KW-1185">Reference proteome</keyword>
<name>C8S0K1_9RHOB</name>
<dbReference type="InterPro" id="IPR017926">
    <property type="entry name" value="GATASE"/>
</dbReference>
<evidence type="ECO:0000313" key="3">
    <source>
        <dbReference type="Proteomes" id="UP000010121"/>
    </source>
</evidence>
<dbReference type="PANTHER" id="PTHR42695">
    <property type="entry name" value="GLUTAMINE AMIDOTRANSFERASE YLR126C-RELATED"/>
    <property type="match status" value="1"/>
</dbReference>
<sequence length="234" mass="24700">MRVAIVENTAITHHGLVGVALHEAAARIEVFKPWAGQPLPTDAAGFDALISFGGEQSALDDHIHPYLVQLAGLMRAFTEADRAVLGICLGAQVLARAFGGQNLLGAAPEFGWHEVSLLEAGRADPVLRALPAAFPIFQWHSDTFTLPPGAAHLATSGGAAHQAFRTGRATYGVQFHFEASRAVIADLNRDLPDLMEKMEPGWLAAHPARAATLGAQADAAGLALARAWVAQVQV</sequence>
<dbReference type="PROSITE" id="PS51273">
    <property type="entry name" value="GATASE_TYPE_1"/>
    <property type="match status" value="1"/>
</dbReference>
<organism evidence="2 3">
    <name type="scientific">Rhodobacter ferrooxidans</name>
    <dbReference type="NCBI Taxonomy" id="371731"/>
    <lineage>
        <taxon>Bacteria</taxon>
        <taxon>Pseudomonadati</taxon>
        <taxon>Pseudomonadota</taxon>
        <taxon>Alphaproteobacteria</taxon>
        <taxon>Rhodobacterales</taxon>
        <taxon>Rhodobacter group</taxon>
        <taxon>Rhodobacter</taxon>
    </lineage>
</organism>
<dbReference type="eggNOG" id="COG0518">
    <property type="taxonomic scope" value="Bacteria"/>
</dbReference>
<evidence type="ECO:0000313" key="2">
    <source>
        <dbReference type="EMBL" id="EEW25535.1"/>
    </source>
</evidence>
<reference evidence="2 3" key="1">
    <citation type="submission" date="2009-08" db="EMBL/GenBank/DDBJ databases">
        <title>The draft genome of Rhodobacter sp. SW2.</title>
        <authorList>
            <consortium name="US DOE Joint Genome Institute (JGI-PGF)"/>
            <person name="Lucas S."/>
            <person name="Copeland A."/>
            <person name="Lapidus A."/>
            <person name="Glavina del Rio T."/>
            <person name="Tice H."/>
            <person name="Bruce D."/>
            <person name="Goodwin L."/>
            <person name="Pitluck S."/>
            <person name="Larimer F."/>
            <person name="Land M.L."/>
            <person name="Hauser L."/>
            <person name="Emerson D."/>
        </authorList>
    </citation>
    <scope>NUCLEOTIDE SEQUENCE [LARGE SCALE GENOMIC DNA]</scope>
    <source>
        <strain evidence="2 3">SW2</strain>
    </source>
</reference>
<dbReference type="CDD" id="cd01741">
    <property type="entry name" value="GATase1_1"/>
    <property type="match status" value="1"/>
</dbReference>
<dbReference type="SUPFAM" id="SSF52317">
    <property type="entry name" value="Class I glutamine amidotransferase-like"/>
    <property type="match status" value="1"/>
</dbReference>
<dbReference type="EMBL" id="ACYY01000008">
    <property type="protein sequence ID" value="EEW25535.1"/>
    <property type="molecule type" value="Genomic_DNA"/>
</dbReference>
<dbReference type="PANTHER" id="PTHR42695:SF5">
    <property type="entry name" value="GLUTAMINE AMIDOTRANSFERASE YLR126C-RELATED"/>
    <property type="match status" value="1"/>
</dbReference>
<dbReference type="Gene3D" id="3.40.50.880">
    <property type="match status" value="1"/>
</dbReference>
<dbReference type="GO" id="GO:0016740">
    <property type="term" value="F:transferase activity"/>
    <property type="evidence" value="ECO:0007669"/>
    <property type="project" value="UniProtKB-KW"/>
</dbReference>
<feature type="domain" description="Glutamine amidotransferase" evidence="1">
    <location>
        <begin position="67"/>
        <end position="180"/>
    </location>
</feature>
<proteinExistence type="predicted"/>
<dbReference type="Proteomes" id="UP000010121">
    <property type="component" value="Unassembled WGS sequence"/>
</dbReference>
<dbReference type="GO" id="GO:0005829">
    <property type="term" value="C:cytosol"/>
    <property type="evidence" value="ECO:0007669"/>
    <property type="project" value="TreeGrafter"/>
</dbReference>
<evidence type="ECO:0000259" key="1">
    <source>
        <dbReference type="Pfam" id="PF00117"/>
    </source>
</evidence>
<comment type="caution">
    <text evidence="2">The sequence shown here is derived from an EMBL/GenBank/DDBJ whole genome shotgun (WGS) entry which is preliminary data.</text>
</comment>
<dbReference type="Pfam" id="PF00117">
    <property type="entry name" value="GATase"/>
    <property type="match status" value="1"/>
</dbReference>
<dbReference type="AlphaFoldDB" id="C8S0K1"/>
<protein>
    <submittedName>
        <fullName evidence="2">Glutamine amidotransferase class-I</fullName>
    </submittedName>
</protein>
<accession>C8S0K1</accession>
<keyword evidence="2" id="KW-0315">Glutamine amidotransferase</keyword>
<dbReference type="InterPro" id="IPR029062">
    <property type="entry name" value="Class_I_gatase-like"/>
</dbReference>
<keyword evidence="2" id="KW-0808">Transferase</keyword>
<dbReference type="OrthoDB" id="9794816at2"/>